<dbReference type="GO" id="GO:0016787">
    <property type="term" value="F:hydrolase activity"/>
    <property type="evidence" value="ECO:0007669"/>
    <property type="project" value="UniProtKB-KW"/>
</dbReference>
<accession>A0A9X9A9M4</accession>
<comment type="caution">
    <text evidence="1">The sequence shown here is derived from an EMBL/GenBank/DDBJ whole genome shotgun (WGS) entry which is preliminary data.</text>
</comment>
<evidence type="ECO:0000313" key="1">
    <source>
        <dbReference type="EMBL" id="TKJ04187.1"/>
    </source>
</evidence>
<evidence type="ECO:0000313" key="2">
    <source>
        <dbReference type="Proteomes" id="UP000308444"/>
    </source>
</evidence>
<feature type="non-terminal residue" evidence="1">
    <location>
        <position position="1"/>
    </location>
</feature>
<proteinExistence type="predicted"/>
<gene>
    <name evidence="1" type="ORF">FC695_12080</name>
</gene>
<keyword evidence="1" id="KW-0378">Hydrolase</keyword>
<dbReference type="EMBL" id="SZOH01000709">
    <property type="protein sequence ID" value="TKJ04187.1"/>
    <property type="molecule type" value="Genomic_DNA"/>
</dbReference>
<sequence length="90" mass="10285">IGYTVSIFVPGKEKELVPARYNLISDASWSKSKTPPKEDMLKEKEQQDLKNEKEQFFLSKEVGYKLNMTDKALGSAFYSLSKTSDEGKTW</sequence>
<protein>
    <submittedName>
        <fullName evidence="1">Glycosyl hydrolase</fullName>
    </submittedName>
</protein>
<name>A0A9X9A9M4_BACCE</name>
<dbReference type="Proteomes" id="UP000308444">
    <property type="component" value="Unassembled WGS sequence"/>
</dbReference>
<dbReference type="AlphaFoldDB" id="A0A9X9A9M4"/>
<organism evidence="1 2">
    <name type="scientific">Bacillus cereus</name>
    <dbReference type="NCBI Taxonomy" id="1396"/>
    <lineage>
        <taxon>Bacteria</taxon>
        <taxon>Bacillati</taxon>
        <taxon>Bacillota</taxon>
        <taxon>Bacilli</taxon>
        <taxon>Bacillales</taxon>
        <taxon>Bacillaceae</taxon>
        <taxon>Bacillus</taxon>
        <taxon>Bacillus cereus group</taxon>
    </lineage>
</organism>
<feature type="non-terminal residue" evidence="1">
    <location>
        <position position="90"/>
    </location>
</feature>
<reference evidence="1 2" key="1">
    <citation type="journal article" date="2019" name="Environ. Microbiol.">
        <title>An active ?-lactamase is a part of an orchestrated cell wall stress resistance network of Bacillus subtilis and related rhizosphere species.</title>
        <authorList>
            <person name="Bucher T."/>
            <person name="Keren-Paz A."/>
            <person name="Hausser J."/>
            <person name="Olender T."/>
            <person name="Cytryn E."/>
            <person name="Kolodkin-Gal I."/>
        </authorList>
    </citation>
    <scope>NUCLEOTIDE SEQUENCE [LARGE SCALE GENOMIC DNA]</scope>
    <source>
        <strain evidence="1 2">I32</strain>
    </source>
</reference>